<evidence type="ECO:0000256" key="2">
    <source>
        <dbReference type="ARBA" id="ARBA00022801"/>
    </source>
</evidence>
<dbReference type="PROSITE" id="PS51462">
    <property type="entry name" value="NUDIX"/>
    <property type="match status" value="1"/>
</dbReference>
<dbReference type="Pfam" id="PF00293">
    <property type="entry name" value="NUDIX"/>
    <property type="match status" value="1"/>
</dbReference>
<dbReference type="EMBL" id="CP007496">
    <property type="protein sequence ID" value="AJA06448.1"/>
    <property type="molecule type" value="Genomic_DNA"/>
</dbReference>
<reference evidence="4 5" key="1">
    <citation type="journal article" date="2015" name="Proc. Natl. Acad. Sci. U.S.A.">
        <title>Cultivation of a human-associated TM7 phylotype reveals a reduced genome and epibiotic parasitic lifestyle.</title>
        <authorList>
            <person name="He X."/>
            <person name="McLean J.S."/>
            <person name="Edlund A."/>
            <person name="Yooseph S."/>
            <person name="Hall A.P."/>
            <person name="Liu S.Y."/>
            <person name="Dorrestein P.C."/>
            <person name="Esquenazi E."/>
            <person name="Hunter R.C."/>
            <person name="Cheng G."/>
            <person name="Nelson K.E."/>
            <person name="Lux R."/>
            <person name="Shi W."/>
        </authorList>
    </citation>
    <scope>NUCLEOTIDE SEQUENCE [LARGE SCALE GENOMIC DNA]</scope>
    <source>
        <strain evidence="4 5">TM7x</strain>
    </source>
</reference>
<dbReference type="Gene3D" id="3.90.79.10">
    <property type="entry name" value="Nucleoside Triphosphate Pyrophosphohydrolase"/>
    <property type="match status" value="1"/>
</dbReference>
<keyword evidence="5" id="KW-1185">Reference proteome</keyword>
<dbReference type="PRINTS" id="PR00502">
    <property type="entry name" value="NUDIXFAMILY"/>
</dbReference>
<dbReference type="PANTHER" id="PTHR43046:SF14">
    <property type="entry name" value="MUTT_NUDIX FAMILY PROTEIN"/>
    <property type="match status" value="1"/>
</dbReference>
<gene>
    <name evidence="4" type="ORF">TM7x_01785</name>
</gene>
<dbReference type="InterPro" id="IPR000086">
    <property type="entry name" value="NUDIX_hydrolase_dom"/>
</dbReference>
<protein>
    <submittedName>
        <fullName evidence="4">Phosphohydrolase</fullName>
    </submittedName>
</protein>
<comment type="cofactor">
    <cofactor evidence="1">
        <name>Mg(2+)</name>
        <dbReference type="ChEBI" id="CHEBI:18420"/>
    </cofactor>
</comment>
<dbReference type="AlphaFoldDB" id="A0A6S4GQV3"/>
<keyword evidence="2 4" id="KW-0378">Hydrolase</keyword>
<organism evidence="4 5">
    <name type="scientific">Candidatus Nanosynbacter lyticus</name>
    <dbReference type="NCBI Taxonomy" id="2093824"/>
    <lineage>
        <taxon>Bacteria</taxon>
        <taxon>Candidatus Saccharimonadota</taxon>
        <taxon>Candidatus Saccharimonadia</taxon>
        <taxon>Candidatus Nanosynbacterales</taxon>
        <taxon>Candidatus Nanosynbacteraceae</taxon>
        <taxon>Candidatus Nanosynbacter</taxon>
    </lineage>
</organism>
<dbReference type="KEGG" id="sox:TM7x_01785"/>
<sequence length="101" mass="11357">MTKTIICKDVFGNQYTVPVDELNIRVGVYAVIIEDNKILLTRQWDGYSLIGGGVEKGETVEESIIREIKKETGLTIMPDKIIHQATTFFKRNAEAQANQSI</sequence>
<dbReference type="RefSeq" id="WP_052198819.1">
    <property type="nucleotide sequence ID" value="NZ_CP007496.1"/>
</dbReference>
<evidence type="ECO:0000256" key="1">
    <source>
        <dbReference type="ARBA" id="ARBA00001946"/>
    </source>
</evidence>
<proteinExistence type="predicted"/>
<evidence type="ECO:0000313" key="5">
    <source>
        <dbReference type="Proteomes" id="UP000030902"/>
    </source>
</evidence>
<dbReference type="SUPFAM" id="SSF55811">
    <property type="entry name" value="Nudix"/>
    <property type="match status" value="1"/>
</dbReference>
<name>A0A6S4GQV3_9BACT</name>
<dbReference type="Proteomes" id="UP000030902">
    <property type="component" value="Chromosome"/>
</dbReference>
<accession>A0A6S4GQV3</accession>
<evidence type="ECO:0000313" key="4">
    <source>
        <dbReference type="EMBL" id="AJA06448.1"/>
    </source>
</evidence>
<dbReference type="PANTHER" id="PTHR43046">
    <property type="entry name" value="GDP-MANNOSE MANNOSYL HYDROLASE"/>
    <property type="match status" value="1"/>
</dbReference>
<dbReference type="GO" id="GO:0016787">
    <property type="term" value="F:hydrolase activity"/>
    <property type="evidence" value="ECO:0007669"/>
    <property type="project" value="UniProtKB-KW"/>
</dbReference>
<feature type="domain" description="Nudix hydrolase" evidence="3">
    <location>
        <begin position="23"/>
        <end position="101"/>
    </location>
</feature>
<dbReference type="InterPro" id="IPR020476">
    <property type="entry name" value="Nudix_hydrolase"/>
</dbReference>
<evidence type="ECO:0000259" key="3">
    <source>
        <dbReference type="PROSITE" id="PS51462"/>
    </source>
</evidence>
<dbReference type="InterPro" id="IPR015797">
    <property type="entry name" value="NUDIX_hydrolase-like_dom_sf"/>
</dbReference>